<dbReference type="InterPro" id="IPR036388">
    <property type="entry name" value="WH-like_DNA-bd_sf"/>
</dbReference>
<dbReference type="KEGG" id="fte:Fluta_0092"/>
<organism evidence="1 2">
    <name type="scientific">Fluviicola taffensis (strain DSM 16823 / NCIMB 13979 / RW262)</name>
    <dbReference type="NCBI Taxonomy" id="755732"/>
    <lineage>
        <taxon>Bacteria</taxon>
        <taxon>Pseudomonadati</taxon>
        <taxon>Bacteroidota</taxon>
        <taxon>Flavobacteriia</taxon>
        <taxon>Flavobacteriales</taxon>
        <taxon>Crocinitomicaceae</taxon>
        <taxon>Fluviicola</taxon>
    </lineage>
</organism>
<keyword evidence="2" id="KW-1185">Reference proteome</keyword>
<dbReference type="SUPFAM" id="SSF46785">
    <property type="entry name" value="Winged helix' DNA-binding domain"/>
    <property type="match status" value="1"/>
</dbReference>
<dbReference type="RefSeq" id="WP_013684876.1">
    <property type="nucleotide sequence ID" value="NC_015321.1"/>
</dbReference>
<accession>F2IB19</accession>
<dbReference type="eggNOG" id="COG0640">
    <property type="taxonomic scope" value="Bacteria"/>
</dbReference>
<dbReference type="Proteomes" id="UP000007463">
    <property type="component" value="Chromosome"/>
</dbReference>
<protein>
    <recommendedName>
        <fullName evidence="3">Regulatory protein ArsR</fullName>
    </recommendedName>
</protein>
<dbReference type="EMBL" id="CP002542">
    <property type="protein sequence ID" value="AEA42102.1"/>
    <property type="molecule type" value="Genomic_DNA"/>
</dbReference>
<dbReference type="AlphaFoldDB" id="F2IB19"/>
<reference evidence="1 2" key="1">
    <citation type="journal article" date="2011" name="Stand. Genomic Sci.">
        <title>Complete genome sequence of the gliding freshwater bacterium Fluviicola taffensis type strain (RW262).</title>
        <authorList>
            <person name="Woyke T."/>
            <person name="Chertkov O."/>
            <person name="Lapidus A."/>
            <person name="Nolan M."/>
            <person name="Lucas S."/>
            <person name="Del Rio T.G."/>
            <person name="Tice H."/>
            <person name="Cheng J.F."/>
            <person name="Tapia R."/>
            <person name="Han C."/>
            <person name="Goodwin L."/>
            <person name="Pitluck S."/>
            <person name="Liolios K."/>
            <person name="Pagani I."/>
            <person name="Ivanova N."/>
            <person name="Huntemann M."/>
            <person name="Mavromatis K."/>
            <person name="Mikhailova N."/>
            <person name="Pati A."/>
            <person name="Chen A."/>
            <person name="Palaniappan K."/>
            <person name="Land M."/>
            <person name="Hauser L."/>
            <person name="Brambilla E.M."/>
            <person name="Rohde M."/>
            <person name="Mwirichia R."/>
            <person name="Sikorski J."/>
            <person name="Tindall B.J."/>
            <person name="Goker M."/>
            <person name="Bristow J."/>
            <person name="Eisen J.A."/>
            <person name="Markowitz V."/>
            <person name="Hugenholtz P."/>
            <person name="Klenk H.P."/>
            <person name="Kyrpides N.C."/>
        </authorList>
    </citation>
    <scope>NUCLEOTIDE SEQUENCE [LARGE SCALE GENOMIC DNA]</scope>
    <source>
        <strain evidence="2">DSM 16823 / RW262 / RW262</strain>
    </source>
</reference>
<proteinExistence type="predicted"/>
<dbReference type="InterPro" id="IPR036390">
    <property type="entry name" value="WH_DNA-bd_sf"/>
</dbReference>
<dbReference type="HOGENOM" id="CLU_2301698_0_0_10"/>
<evidence type="ECO:0000313" key="1">
    <source>
        <dbReference type="EMBL" id="AEA42102.1"/>
    </source>
</evidence>
<name>F2IB19_FLUTR</name>
<dbReference type="Gene3D" id="1.10.10.10">
    <property type="entry name" value="Winged helix-like DNA-binding domain superfamily/Winged helix DNA-binding domain"/>
    <property type="match status" value="1"/>
</dbReference>
<dbReference type="STRING" id="755732.Fluta_0092"/>
<evidence type="ECO:0008006" key="3">
    <source>
        <dbReference type="Google" id="ProtNLM"/>
    </source>
</evidence>
<reference evidence="2" key="2">
    <citation type="submission" date="2011-02" db="EMBL/GenBank/DDBJ databases">
        <title>The complete genome of Fluviicola taffensis DSM 16823.</title>
        <authorList>
            <consortium name="US DOE Joint Genome Institute (JGI-PGF)"/>
            <person name="Lucas S."/>
            <person name="Copeland A."/>
            <person name="Lapidus A."/>
            <person name="Bruce D."/>
            <person name="Goodwin L."/>
            <person name="Pitluck S."/>
            <person name="Kyrpides N."/>
            <person name="Mavromatis K."/>
            <person name="Ivanova N."/>
            <person name="Mikhailova N."/>
            <person name="Pagani I."/>
            <person name="Chertkov O."/>
            <person name="Detter J.C."/>
            <person name="Han C."/>
            <person name="Tapia R."/>
            <person name="Land M."/>
            <person name="Hauser L."/>
            <person name="Markowitz V."/>
            <person name="Cheng J.-F."/>
            <person name="Hugenholtz P."/>
            <person name="Woyke T."/>
            <person name="Wu D."/>
            <person name="Tindall B."/>
            <person name="Pomrenke H.G."/>
            <person name="Brambilla E."/>
            <person name="Klenk H.-P."/>
            <person name="Eisen J.A."/>
        </authorList>
    </citation>
    <scope>NUCLEOTIDE SEQUENCE [LARGE SCALE GENOMIC DNA]</scope>
    <source>
        <strain evidence="2">DSM 16823 / RW262 / RW262</strain>
    </source>
</reference>
<sequence length="100" mass="11889">MGAKKKHIFKHETNRNAELGLIVSASARIEILEYLDNHQIMNIPMLEQFIPLHKKTLNHHVSLIERCGLIKGYYLGNTYFWSKNEDMLEEWDKIRWSFTT</sequence>
<evidence type="ECO:0000313" key="2">
    <source>
        <dbReference type="Proteomes" id="UP000007463"/>
    </source>
</evidence>
<gene>
    <name evidence="1" type="ordered locus">Fluta_0092</name>
</gene>
<dbReference type="OrthoDB" id="9781958at2"/>